<dbReference type="InterPro" id="IPR008979">
    <property type="entry name" value="Galactose-bd-like_sf"/>
</dbReference>
<dbReference type="Pfam" id="PF00326">
    <property type="entry name" value="Peptidase_S9"/>
    <property type="match status" value="1"/>
</dbReference>
<feature type="compositionally biased region" description="Acidic residues" evidence="3">
    <location>
        <begin position="364"/>
        <end position="373"/>
    </location>
</feature>
<protein>
    <submittedName>
        <fullName evidence="7">InlB B-repeat-containing protein</fullName>
    </submittedName>
</protein>
<evidence type="ECO:0000259" key="5">
    <source>
        <dbReference type="Pfam" id="PF00326"/>
    </source>
</evidence>
<dbReference type="InterPro" id="IPR013378">
    <property type="entry name" value="InlB-like_B-rpt"/>
</dbReference>
<dbReference type="GO" id="GO:0006508">
    <property type="term" value="P:proteolysis"/>
    <property type="evidence" value="ECO:0007669"/>
    <property type="project" value="InterPro"/>
</dbReference>
<dbReference type="AlphaFoldDB" id="A0A9D1VTW6"/>
<gene>
    <name evidence="7" type="ORF">H9737_03825</name>
</gene>
<evidence type="ECO:0000256" key="2">
    <source>
        <dbReference type="ARBA" id="ARBA00022729"/>
    </source>
</evidence>
<dbReference type="Gene3D" id="2.60.120.260">
    <property type="entry name" value="Galactose-binding domain-like"/>
    <property type="match status" value="1"/>
</dbReference>
<feature type="domain" description="Peptidase S9 prolyl oligopeptidase catalytic" evidence="5">
    <location>
        <begin position="641"/>
        <end position="738"/>
    </location>
</feature>
<evidence type="ECO:0000313" key="8">
    <source>
        <dbReference type="Proteomes" id="UP000824249"/>
    </source>
</evidence>
<dbReference type="Gene3D" id="2.60.40.4270">
    <property type="entry name" value="Listeria-Bacteroides repeat domain"/>
    <property type="match status" value="2"/>
</dbReference>
<dbReference type="SUPFAM" id="SSF49785">
    <property type="entry name" value="Galactose-binding domain-like"/>
    <property type="match status" value="1"/>
</dbReference>
<reference evidence="7" key="2">
    <citation type="submission" date="2021-04" db="EMBL/GenBank/DDBJ databases">
        <authorList>
            <person name="Gilroy R."/>
        </authorList>
    </citation>
    <scope>NUCLEOTIDE SEQUENCE</scope>
    <source>
        <strain evidence="7">26628</strain>
    </source>
</reference>
<dbReference type="InterPro" id="IPR042229">
    <property type="entry name" value="Listeria/Bacterioides_rpt_sf"/>
</dbReference>
<name>A0A9D1VTW6_9FIRM</name>
<organism evidence="7 8">
    <name type="scientific">Candidatus Borkfalkia faecigallinarum</name>
    <dbReference type="NCBI Taxonomy" id="2838509"/>
    <lineage>
        <taxon>Bacteria</taxon>
        <taxon>Bacillati</taxon>
        <taxon>Bacillota</taxon>
        <taxon>Clostridia</taxon>
        <taxon>Christensenellales</taxon>
        <taxon>Christensenellaceae</taxon>
        <taxon>Candidatus Borkfalkia</taxon>
    </lineage>
</organism>
<keyword evidence="2 4" id="KW-0732">Signal</keyword>
<evidence type="ECO:0000256" key="4">
    <source>
        <dbReference type="SAM" id="SignalP"/>
    </source>
</evidence>
<dbReference type="PANTHER" id="PTHR43037:SF1">
    <property type="entry name" value="BLL1128 PROTEIN"/>
    <property type="match status" value="1"/>
</dbReference>
<dbReference type="Pfam" id="PF09479">
    <property type="entry name" value="Flg_new"/>
    <property type="match status" value="2"/>
</dbReference>
<dbReference type="InterPro" id="IPR001375">
    <property type="entry name" value="Peptidase_S9_cat"/>
</dbReference>
<evidence type="ECO:0000256" key="1">
    <source>
        <dbReference type="ARBA" id="ARBA00004196"/>
    </source>
</evidence>
<evidence type="ECO:0000259" key="6">
    <source>
        <dbReference type="Pfam" id="PF18435"/>
    </source>
</evidence>
<dbReference type="InterPro" id="IPR041172">
    <property type="entry name" value="EstA_Ig-like_N"/>
</dbReference>
<dbReference type="NCBIfam" id="TIGR02543">
    <property type="entry name" value="List_Bact_rpt"/>
    <property type="match status" value="2"/>
</dbReference>
<dbReference type="InterPro" id="IPR029058">
    <property type="entry name" value="AB_hydrolase_fold"/>
</dbReference>
<dbReference type="GO" id="GO:0008236">
    <property type="term" value="F:serine-type peptidase activity"/>
    <property type="evidence" value="ECO:0007669"/>
    <property type="project" value="InterPro"/>
</dbReference>
<proteinExistence type="predicted"/>
<dbReference type="SUPFAM" id="SSF53474">
    <property type="entry name" value="alpha/beta-Hydrolases"/>
    <property type="match status" value="1"/>
</dbReference>
<feature type="signal peptide" evidence="4">
    <location>
        <begin position="1"/>
        <end position="24"/>
    </location>
</feature>
<dbReference type="Gene3D" id="3.40.50.1820">
    <property type="entry name" value="alpha/beta hydrolase"/>
    <property type="match status" value="1"/>
</dbReference>
<sequence>MKKKLLAIVAVIVALAMCFGVVTACAPDDPEPETYTVTFNANGGELSGNATVEVEEGEKITGAPTASKDGYTFDGWFDAATGGDEIVLSTYTVTKDVTLYAQYTEDEEPGPGPGPQPEPETYTVTFDANGGTLSGNATVEVEEGKTIAGAPTAGKDGYTFDGWFDAATGGNKIDLSTYTVTKDVTLYAQYTEDEEPGPEPAPALNIRLEAEDAKVEGTPSYGSSFIETVDIASGGKSVGNFGTAGNTITFTFELEEAAEAEISFRMSSTNADFMGSMNVIDQTINESVIVVTLNGAKIEYEEQILHGSNQPMGYNIVWENITMGTQSLVAGTNTIVITAQGQAPNIDYCQIGGEGGGSVTPGPDEPDPEPDETPYEKPVSFELFVGSYAGGPAIEKAVLHFEDAIAASELTDDLFAVSYTGQGWGGPQTMVLGQGSGQTIYLSDADGNKVSASSANYVTIEYTVSYGQWSFNGNLSPFTYRTVNTWNDSTIYSVDIGDGLTLEIGGTAYTTLSDVTAPTEWVVPDLAVWDLTGTHTEGDITLTYGSYGTEEMKNDGVENPLIIWLHGAGEGGTDPSVAILGNQVTNLAKDVIQDYFVTDTVKGAYVLAAQTPTAWMDKDGSGVYGTEEASQYYVAALKGLIDAYIEENGDIDMDRIYVGGCSNGGFMTVNMIINYTDFFAAAYPVCEAYDAKWLTDEAVEALTDLPIWFTHSANDNTVSIYNKEGGSWTTPATPTTPQDAYTNNLYIRLINAGAENVHYSLFESVNVDGVNYDGHWSWIYTLRDECVNVQPTEGADGDMTISDLDLESTATVQIGGEDVTLWGWLAAQTKA</sequence>
<feature type="region of interest" description="Disordered" evidence="3">
    <location>
        <begin position="351"/>
        <end position="375"/>
    </location>
</feature>
<dbReference type="GO" id="GO:0030313">
    <property type="term" value="C:cell envelope"/>
    <property type="evidence" value="ECO:0007669"/>
    <property type="project" value="UniProtKB-SubCell"/>
</dbReference>
<accession>A0A9D1VTW6</accession>
<dbReference type="InterPro" id="IPR050955">
    <property type="entry name" value="Plant_Biomass_Hydrol_Est"/>
</dbReference>
<evidence type="ECO:0000256" key="3">
    <source>
        <dbReference type="SAM" id="MobiDB-lite"/>
    </source>
</evidence>
<comment type="subcellular location">
    <subcellularLocation>
        <location evidence="1">Cell envelope</location>
    </subcellularLocation>
</comment>
<reference evidence="7" key="1">
    <citation type="journal article" date="2021" name="PeerJ">
        <title>Extensive microbial diversity within the chicken gut microbiome revealed by metagenomics and culture.</title>
        <authorList>
            <person name="Gilroy R."/>
            <person name="Ravi A."/>
            <person name="Getino M."/>
            <person name="Pursley I."/>
            <person name="Horton D.L."/>
            <person name="Alikhan N.F."/>
            <person name="Baker D."/>
            <person name="Gharbi K."/>
            <person name="Hall N."/>
            <person name="Watson M."/>
            <person name="Adriaenssens E.M."/>
            <person name="Foster-Nyarko E."/>
            <person name="Jarju S."/>
            <person name="Secka A."/>
            <person name="Antonio M."/>
            <person name="Oren A."/>
            <person name="Chaudhuri R.R."/>
            <person name="La Ragione R."/>
            <person name="Hildebrand F."/>
            <person name="Pallen M.J."/>
        </authorList>
    </citation>
    <scope>NUCLEOTIDE SEQUENCE</scope>
    <source>
        <strain evidence="7">26628</strain>
    </source>
</reference>
<dbReference type="Gene3D" id="2.60.40.2180">
    <property type="match status" value="1"/>
</dbReference>
<feature type="domain" description="Esterase Ig-like N-terminal" evidence="6">
    <location>
        <begin position="387"/>
        <end position="463"/>
    </location>
</feature>
<dbReference type="PANTHER" id="PTHR43037">
    <property type="entry name" value="UNNAMED PRODUCT-RELATED"/>
    <property type="match status" value="1"/>
</dbReference>
<feature type="chain" id="PRO_5039379008" evidence="4">
    <location>
        <begin position="25"/>
        <end position="831"/>
    </location>
</feature>
<dbReference type="Proteomes" id="UP000824249">
    <property type="component" value="Unassembled WGS sequence"/>
</dbReference>
<dbReference type="PROSITE" id="PS51257">
    <property type="entry name" value="PROKAR_LIPOPROTEIN"/>
    <property type="match status" value="1"/>
</dbReference>
<comment type="caution">
    <text evidence="7">The sequence shown here is derived from an EMBL/GenBank/DDBJ whole genome shotgun (WGS) entry which is preliminary data.</text>
</comment>
<dbReference type="EMBL" id="DXFD01000058">
    <property type="protein sequence ID" value="HIX46801.1"/>
    <property type="molecule type" value="Genomic_DNA"/>
</dbReference>
<evidence type="ECO:0000313" key="7">
    <source>
        <dbReference type="EMBL" id="HIX46801.1"/>
    </source>
</evidence>
<dbReference type="Pfam" id="PF18435">
    <property type="entry name" value="EstA_Ig_like"/>
    <property type="match status" value="1"/>
</dbReference>